<dbReference type="AlphaFoldDB" id="A0A1X2HVX8"/>
<feature type="non-terminal residue" evidence="3">
    <location>
        <position position="1"/>
    </location>
</feature>
<accession>A0A1X2HVX8</accession>
<feature type="domain" description="Crossover junction endonuclease MUS81-like HHH" evidence="2">
    <location>
        <begin position="24"/>
        <end position="91"/>
    </location>
</feature>
<protein>
    <submittedName>
        <fullName evidence="3">DNA polymerase beta-like protein</fullName>
    </submittedName>
</protein>
<dbReference type="Proteomes" id="UP000242180">
    <property type="component" value="Unassembled WGS sequence"/>
</dbReference>
<feature type="domain" description="DNA polymerase lambda fingers" evidence="1">
    <location>
        <begin position="109"/>
        <end position="156"/>
    </location>
</feature>
<evidence type="ECO:0000259" key="2">
    <source>
        <dbReference type="Pfam" id="PF14716"/>
    </source>
</evidence>
<dbReference type="GO" id="GO:0005634">
    <property type="term" value="C:nucleus"/>
    <property type="evidence" value="ECO:0007669"/>
    <property type="project" value="TreeGrafter"/>
</dbReference>
<dbReference type="GO" id="GO:0003887">
    <property type="term" value="F:DNA-directed DNA polymerase activity"/>
    <property type="evidence" value="ECO:0007669"/>
    <property type="project" value="InterPro"/>
</dbReference>
<dbReference type="GO" id="GO:0003677">
    <property type="term" value="F:DNA binding"/>
    <property type="evidence" value="ECO:0007669"/>
    <property type="project" value="InterPro"/>
</dbReference>
<dbReference type="Pfam" id="PF10391">
    <property type="entry name" value="DNA_pol_lambd_f"/>
    <property type="match status" value="1"/>
</dbReference>
<feature type="non-terminal residue" evidence="3">
    <location>
        <position position="157"/>
    </location>
</feature>
<dbReference type="PANTHER" id="PTHR11276:SF28">
    <property type="entry name" value="DNA POLYMERASE LAMBDA"/>
    <property type="match status" value="1"/>
</dbReference>
<dbReference type="InterPro" id="IPR022312">
    <property type="entry name" value="DNA_pol_X"/>
</dbReference>
<reference evidence="3 4" key="1">
    <citation type="submission" date="2016-07" db="EMBL/GenBank/DDBJ databases">
        <title>Pervasive Adenine N6-methylation of Active Genes in Fungi.</title>
        <authorList>
            <consortium name="DOE Joint Genome Institute"/>
            <person name="Mondo S.J."/>
            <person name="Dannebaum R.O."/>
            <person name="Kuo R.C."/>
            <person name="Labutti K."/>
            <person name="Haridas S."/>
            <person name="Kuo A."/>
            <person name="Salamov A."/>
            <person name="Ahrendt S.R."/>
            <person name="Lipzen A."/>
            <person name="Sullivan W."/>
            <person name="Andreopoulos W.B."/>
            <person name="Clum A."/>
            <person name="Lindquist E."/>
            <person name="Daum C."/>
            <person name="Ramamoorthy G.K."/>
            <person name="Gryganskyi A."/>
            <person name="Culley D."/>
            <person name="Magnuson J.K."/>
            <person name="James T.Y."/>
            <person name="O'Malley M.A."/>
            <person name="Stajich J.E."/>
            <person name="Spatafora J.W."/>
            <person name="Visel A."/>
            <person name="Grigoriev I.V."/>
        </authorList>
    </citation>
    <scope>NUCLEOTIDE SEQUENCE [LARGE SCALE GENOMIC DNA]</scope>
    <source>
        <strain evidence="3 4">NRRL 2496</strain>
    </source>
</reference>
<name>A0A1X2HVX8_SYNRA</name>
<keyword evidence="4" id="KW-1185">Reference proteome</keyword>
<dbReference type="Gene3D" id="1.10.150.20">
    <property type="entry name" value="5' to 3' exonuclease, C-terminal subdomain"/>
    <property type="match status" value="1"/>
</dbReference>
<dbReference type="OrthoDB" id="205514at2759"/>
<organism evidence="3 4">
    <name type="scientific">Syncephalastrum racemosum</name>
    <name type="common">Filamentous fungus</name>
    <dbReference type="NCBI Taxonomy" id="13706"/>
    <lineage>
        <taxon>Eukaryota</taxon>
        <taxon>Fungi</taxon>
        <taxon>Fungi incertae sedis</taxon>
        <taxon>Mucoromycota</taxon>
        <taxon>Mucoromycotina</taxon>
        <taxon>Mucoromycetes</taxon>
        <taxon>Mucorales</taxon>
        <taxon>Syncephalastraceae</taxon>
        <taxon>Syncephalastrum</taxon>
    </lineage>
</organism>
<dbReference type="GO" id="GO:0006303">
    <property type="term" value="P:double-strand break repair via nonhomologous end joining"/>
    <property type="evidence" value="ECO:0007669"/>
    <property type="project" value="TreeGrafter"/>
</dbReference>
<sequence>LDATYRNTRYECLRPTPLKPRYNQKLLFLLNLFEKSRNFTMEDKNALSYRHAISAIKAYPRQIRSHKEVAQITGVGKKIANLTRIYLSTGTIEEAEALLTNEWYLTMELFSSVFGVGPNTARIWWETGYRTLRDVLDQAKLTSTVRLGIQLFPDFEK</sequence>
<dbReference type="InterPro" id="IPR018944">
    <property type="entry name" value="DNA_pol_lambd_fingers_domain"/>
</dbReference>
<evidence type="ECO:0000313" key="3">
    <source>
        <dbReference type="EMBL" id="ORZ03762.1"/>
    </source>
</evidence>
<dbReference type="InParanoid" id="A0A1X2HVX8"/>
<dbReference type="STRING" id="13706.A0A1X2HVX8"/>
<gene>
    <name evidence="3" type="ORF">BCR43DRAFT_417451</name>
</gene>
<evidence type="ECO:0000313" key="4">
    <source>
        <dbReference type="Proteomes" id="UP000242180"/>
    </source>
</evidence>
<dbReference type="InterPro" id="IPR010996">
    <property type="entry name" value="HHH_MUS81"/>
</dbReference>
<dbReference type="OMA" id="NTARIWW"/>
<proteinExistence type="predicted"/>
<dbReference type="SUPFAM" id="SSF47802">
    <property type="entry name" value="DNA polymerase beta, N-terminal domain-like"/>
    <property type="match status" value="1"/>
</dbReference>
<dbReference type="SUPFAM" id="SSF81585">
    <property type="entry name" value="PsbU/PolX domain-like"/>
    <property type="match status" value="1"/>
</dbReference>
<dbReference type="InterPro" id="IPR027421">
    <property type="entry name" value="DNA_pol_lamdba_lyase_dom_sf"/>
</dbReference>
<dbReference type="PANTHER" id="PTHR11276">
    <property type="entry name" value="DNA POLYMERASE TYPE-X FAMILY MEMBER"/>
    <property type="match status" value="1"/>
</dbReference>
<dbReference type="EMBL" id="MCGN01000001">
    <property type="protein sequence ID" value="ORZ03762.1"/>
    <property type="molecule type" value="Genomic_DNA"/>
</dbReference>
<dbReference type="Pfam" id="PF14716">
    <property type="entry name" value="HHH_8"/>
    <property type="match status" value="1"/>
</dbReference>
<dbReference type="Gene3D" id="1.10.150.110">
    <property type="entry name" value="DNA polymerase beta, N-terminal domain-like"/>
    <property type="match status" value="1"/>
</dbReference>
<comment type="caution">
    <text evidence="3">The sequence shown here is derived from an EMBL/GenBank/DDBJ whole genome shotgun (WGS) entry which is preliminary data.</text>
</comment>
<evidence type="ECO:0000259" key="1">
    <source>
        <dbReference type="Pfam" id="PF10391"/>
    </source>
</evidence>